<reference evidence="10" key="1">
    <citation type="journal article" date="2017" name="Int. J. Syst. Evol. Microbiol.">
        <title>Notoacmeibacter marinus gen. nov., sp. nov., isolated from the gut of a limpet and proposal of Notoacmeibacteraceae fam. nov. in the order Rhizobiales of the class Alphaproteobacteria.</title>
        <authorList>
            <person name="Huang Z."/>
            <person name="Guo F."/>
            <person name="Lai Q."/>
        </authorList>
    </citation>
    <scope>NUCLEOTIDE SEQUENCE [LARGE SCALE GENOMIC DNA]</scope>
    <source>
        <strain evidence="10">XMTR2A4</strain>
    </source>
</reference>
<name>A0A231UTX6_9HYPH</name>
<dbReference type="PANTHER" id="PTHR13604:SF0">
    <property type="entry name" value="ABASIC SITE PROCESSING PROTEIN HMCES"/>
    <property type="match status" value="1"/>
</dbReference>
<keyword evidence="10" id="KW-1185">Reference proteome</keyword>
<dbReference type="PANTHER" id="PTHR13604">
    <property type="entry name" value="DC12-RELATED"/>
    <property type="match status" value="1"/>
</dbReference>
<comment type="similarity">
    <text evidence="1 8">Belongs to the SOS response-associated peptidase family.</text>
</comment>
<dbReference type="GO" id="GO:0003697">
    <property type="term" value="F:single-stranded DNA binding"/>
    <property type="evidence" value="ECO:0007669"/>
    <property type="project" value="InterPro"/>
</dbReference>
<dbReference type="InterPro" id="IPR036590">
    <property type="entry name" value="SRAP-like"/>
</dbReference>
<dbReference type="GO" id="GO:0106300">
    <property type="term" value="P:protein-DNA covalent cross-linking repair"/>
    <property type="evidence" value="ECO:0007669"/>
    <property type="project" value="InterPro"/>
</dbReference>
<evidence type="ECO:0000256" key="6">
    <source>
        <dbReference type="ARBA" id="ARBA00023125"/>
    </source>
</evidence>
<evidence type="ECO:0000256" key="1">
    <source>
        <dbReference type="ARBA" id="ARBA00008136"/>
    </source>
</evidence>
<dbReference type="GO" id="GO:0008233">
    <property type="term" value="F:peptidase activity"/>
    <property type="evidence" value="ECO:0007669"/>
    <property type="project" value="UniProtKB-KW"/>
</dbReference>
<evidence type="ECO:0000256" key="4">
    <source>
        <dbReference type="ARBA" id="ARBA00022801"/>
    </source>
</evidence>
<evidence type="ECO:0000256" key="8">
    <source>
        <dbReference type="RuleBase" id="RU364100"/>
    </source>
</evidence>
<evidence type="ECO:0000313" key="9">
    <source>
        <dbReference type="EMBL" id="OXS99353.1"/>
    </source>
</evidence>
<evidence type="ECO:0000256" key="7">
    <source>
        <dbReference type="ARBA" id="ARBA00023239"/>
    </source>
</evidence>
<keyword evidence="2 8" id="KW-0645">Protease</keyword>
<keyword evidence="4 8" id="KW-0378">Hydrolase</keyword>
<dbReference type="EMBL" id="NBYO01000003">
    <property type="protein sequence ID" value="OXS99353.1"/>
    <property type="molecule type" value="Genomic_DNA"/>
</dbReference>
<dbReference type="AlphaFoldDB" id="A0A231UTX6"/>
<evidence type="ECO:0000256" key="2">
    <source>
        <dbReference type="ARBA" id="ARBA00022670"/>
    </source>
</evidence>
<dbReference type="RefSeq" id="WP_094078132.1">
    <property type="nucleotide sequence ID" value="NZ_NBYO01000003.1"/>
</dbReference>
<keyword evidence="7" id="KW-0456">Lyase</keyword>
<dbReference type="InterPro" id="IPR003738">
    <property type="entry name" value="SRAP"/>
</dbReference>
<gene>
    <name evidence="9" type="ORF">B7H23_14390</name>
</gene>
<protein>
    <recommendedName>
        <fullName evidence="8">Abasic site processing protein</fullName>
        <ecNumber evidence="8">3.4.-.-</ecNumber>
    </recommendedName>
</protein>
<dbReference type="SUPFAM" id="SSF143081">
    <property type="entry name" value="BB1717-like"/>
    <property type="match status" value="1"/>
</dbReference>
<evidence type="ECO:0000313" key="10">
    <source>
        <dbReference type="Proteomes" id="UP000215405"/>
    </source>
</evidence>
<comment type="caution">
    <text evidence="9">The sequence shown here is derived from an EMBL/GenBank/DDBJ whole genome shotgun (WGS) entry which is preliminary data.</text>
</comment>
<dbReference type="Proteomes" id="UP000215405">
    <property type="component" value="Unassembled WGS sequence"/>
</dbReference>
<organism evidence="9 10">
    <name type="scientific">Notoacmeibacter marinus</name>
    <dbReference type="NCBI Taxonomy" id="1876515"/>
    <lineage>
        <taxon>Bacteria</taxon>
        <taxon>Pseudomonadati</taxon>
        <taxon>Pseudomonadota</taxon>
        <taxon>Alphaproteobacteria</taxon>
        <taxon>Hyphomicrobiales</taxon>
        <taxon>Notoacmeibacteraceae</taxon>
        <taxon>Notoacmeibacter</taxon>
    </lineage>
</organism>
<proteinExistence type="inferred from homology"/>
<keyword evidence="6" id="KW-0238">DNA-binding</keyword>
<dbReference type="GO" id="GO:0006508">
    <property type="term" value="P:proteolysis"/>
    <property type="evidence" value="ECO:0007669"/>
    <property type="project" value="UniProtKB-KW"/>
</dbReference>
<evidence type="ECO:0000256" key="5">
    <source>
        <dbReference type="ARBA" id="ARBA00023124"/>
    </source>
</evidence>
<dbReference type="GO" id="GO:0016829">
    <property type="term" value="F:lyase activity"/>
    <property type="evidence" value="ECO:0007669"/>
    <property type="project" value="UniProtKB-KW"/>
</dbReference>
<dbReference type="Gene3D" id="3.90.1680.10">
    <property type="entry name" value="SOS response associated peptidase-like"/>
    <property type="match status" value="1"/>
</dbReference>
<dbReference type="Pfam" id="PF02586">
    <property type="entry name" value="SRAP"/>
    <property type="match status" value="1"/>
</dbReference>
<accession>A0A231UTX6</accession>
<keyword evidence="3" id="KW-0227">DNA damage</keyword>
<sequence length="248" mass="27491">MCGRFSLTSPAEAVEDYFDLDPVEPFPPRYNIAPTQPIVIVMRDTDRPAGSNLRERQARLVRWGFVPSWAKNPADLPLMINARSETAAEKPAFRGAMRHGRVLIPATGFYEWRRDGGGKPQPFWVSPAAGGLVAFAGLYSLFLAPDGSEVETAAILTTSANATLRPIHHRMPVTIPQAAFDRWLDGRRYEPRHVSDLLQPVAEDFWQAVPVSERVNKVANMGPDLQEAVAQNEMAEADPPSQMNLFGQ</sequence>
<keyword evidence="5" id="KW-0190">Covalent protein-DNA linkage</keyword>
<dbReference type="EC" id="3.4.-.-" evidence="8"/>
<evidence type="ECO:0000256" key="3">
    <source>
        <dbReference type="ARBA" id="ARBA00022763"/>
    </source>
</evidence>